<dbReference type="CDD" id="cd00371">
    <property type="entry name" value="HMA"/>
    <property type="match status" value="1"/>
</dbReference>
<dbReference type="Gene3D" id="3.30.70.100">
    <property type="match status" value="1"/>
</dbReference>
<dbReference type="FunFam" id="3.30.70.100:FF:000001">
    <property type="entry name" value="ATPase copper transporting beta"/>
    <property type="match status" value="1"/>
</dbReference>
<name>A0A9D9NEE4_9BACT</name>
<sequence>MPADNAVCNESVAASSSESRPKKELKEVTFKVNMHCGNCVKKIRENISFEKGVKGLEISLEDKTVKITYDASKTDEAKLAEALADLGYEAVKA</sequence>
<evidence type="ECO:0000313" key="4">
    <source>
        <dbReference type="EMBL" id="MBO8470582.1"/>
    </source>
</evidence>
<dbReference type="InterPro" id="IPR036163">
    <property type="entry name" value="HMA_dom_sf"/>
</dbReference>
<comment type="caution">
    <text evidence="4">The sequence shown here is derived from an EMBL/GenBank/DDBJ whole genome shotgun (WGS) entry which is preliminary data.</text>
</comment>
<dbReference type="AlphaFoldDB" id="A0A9D9NEE4"/>
<reference evidence="4" key="1">
    <citation type="submission" date="2020-10" db="EMBL/GenBank/DDBJ databases">
        <authorList>
            <person name="Gilroy R."/>
        </authorList>
    </citation>
    <scope>NUCLEOTIDE SEQUENCE</scope>
    <source>
        <strain evidence="4">B2-22910</strain>
    </source>
</reference>
<evidence type="ECO:0000259" key="3">
    <source>
        <dbReference type="PROSITE" id="PS50846"/>
    </source>
</evidence>
<dbReference type="PROSITE" id="PS50846">
    <property type="entry name" value="HMA_2"/>
    <property type="match status" value="1"/>
</dbReference>
<evidence type="ECO:0000313" key="5">
    <source>
        <dbReference type="Proteomes" id="UP000823603"/>
    </source>
</evidence>
<dbReference type="Pfam" id="PF00403">
    <property type="entry name" value="HMA"/>
    <property type="match status" value="1"/>
</dbReference>
<keyword evidence="1" id="KW-0479">Metal-binding</keyword>
<organism evidence="4 5">
    <name type="scientific">Candidatus Cryptobacteroides faecavium</name>
    <dbReference type="NCBI Taxonomy" id="2840762"/>
    <lineage>
        <taxon>Bacteria</taxon>
        <taxon>Pseudomonadati</taxon>
        <taxon>Bacteroidota</taxon>
        <taxon>Bacteroidia</taxon>
        <taxon>Bacteroidales</taxon>
        <taxon>Candidatus Cryptobacteroides</taxon>
    </lineage>
</organism>
<dbReference type="GO" id="GO:0046872">
    <property type="term" value="F:metal ion binding"/>
    <property type="evidence" value="ECO:0007669"/>
    <property type="project" value="UniProtKB-KW"/>
</dbReference>
<feature type="region of interest" description="Disordered" evidence="2">
    <location>
        <begin position="1"/>
        <end position="22"/>
    </location>
</feature>
<dbReference type="InterPro" id="IPR006121">
    <property type="entry name" value="HMA_dom"/>
</dbReference>
<accession>A0A9D9NEE4</accession>
<proteinExistence type="predicted"/>
<evidence type="ECO:0000256" key="1">
    <source>
        <dbReference type="ARBA" id="ARBA00022723"/>
    </source>
</evidence>
<dbReference type="Proteomes" id="UP000823603">
    <property type="component" value="Unassembled WGS sequence"/>
</dbReference>
<protein>
    <submittedName>
        <fullName evidence="4">Heavy-metal-associated domain-containing protein</fullName>
    </submittedName>
</protein>
<evidence type="ECO:0000256" key="2">
    <source>
        <dbReference type="SAM" id="MobiDB-lite"/>
    </source>
</evidence>
<gene>
    <name evidence="4" type="ORF">IAB82_02160</name>
</gene>
<reference evidence="4" key="2">
    <citation type="journal article" date="2021" name="PeerJ">
        <title>Extensive microbial diversity within the chicken gut microbiome revealed by metagenomics and culture.</title>
        <authorList>
            <person name="Gilroy R."/>
            <person name="Ravi A."/>
            <person name="Getino M."/>
            <person name="Pursley I."/>
            <person name="Horton D.L."/>
            <person name="Alikhan N.F."/>
            <person name="Baker D."/>
            <person name="Gharbi K."/>
            <person name="Hall N."/>
            <person name="Watson M."/>
            <person name="Adriaenssens E.M."/>
            <person name="Foster-Nyarko E."/>
            <person name="Jarju S."/>
            <person name="Secka A."/>
            <person name="Antonio M."/>
            <person name="Oren A."/>
            <person name="Chaudhuri R.R."/>
            <person name="La Ragione R."/>
            <person name="Hildebrand F."/>
            <person name="Pallen M.J."/>
        </authorList>
    </citation>
    <scope>NUCLEOTIDE SEQUENCE</scope>
    <source>
        <strain evidence="4">B2-22910</strain>
    </source>
</reference>
<dbReference type="SUPFAM" id="SSF55008">
    <property type="entry name" value="HMA, heavy metal-associated domain"/>
    <property type="match status" value="1"/>
</dbReference>
<feature type="domain" description="HMA" evidence="3">
    <location>
        <begin position="25"/>
        <end position="91"/>
    </location>
</feature>
<dbReference type="EMBL" id="JADIMB010000030">
    <property type="protein sequence ID" value="MBO8470582.1"/>
    <property type="molecule type" value="Genomic_DNA"/>
</dbReference>